<reference evidence="2" key="1">
    <citation type="journal article" date="2017" name="Ticks Tick Borne Dis.">
        <title>An insight into the sialome of Hyalomma excavatum.</title>
        <authorList>
            <person name="Ribeiro J.M."/>
            <person name="Slovak M."/>
            <person name="Francischetti I.M."/>
        </authorList>
    </citation>
    <scope>NUCLEOTIDE SEQUENCE</scope>
    <source>
        <strain evidence="2">Samish</strain>
        <tissue evidence="2">Salivary glands</tissue>
    </source>
</reference>
<accession>A0A131XIS7</accession>
<dbReference type="GO" id="GO:0090730">
    <property type="term" value="C:Las1 complex"/>
    <property type="evidence" value="ECO:0007669"/>
    <property type="project" value="InterPro"/>
</dbReference>
<protein>
    <submittedName>
        <fullName evidence="2">Uncharacterized protein</fullName>
    </submittedName>
</protein>
<evidence type="ECO:0000313" key="2">
    <source>
        <dbReference type="EMBL" id="JAP66048.1"/>
    </source>
</evidence>
<dbReference type="GO" id="GO:0000470">
    <property type="term" value="P:maturation of LSU-rRNA"/>
    <property type="evidence" value="ECO:0007669"/>
    <property type="project" value="TreeGrafter"/>
</dbReference>
<dbReference type="PANTHER" id="PTHR15002">
    <property type="entry name" value="RIBOSOMAL BIOGENESIS PROTEIN LAS1L"/>
    <property type="match status" value="1"/>
</dbReference>
<dbReference type="GO" id="GO:0004519">
    <property type="term" value="F:endonuclease activity"/>
    <property type="evidence" value="ECO:0007669"/>
    <property type="project" value="InterPro"/>
</dbReference>
<name>A0A131XIS7_9ACAR</name>
<sequence length="334" mass="36434">MAELQKRRQVCLDRIAAFAEEDSDLVVDMLVTGGDYLLPSRDSLEGLCPNLKLSLPSSTDGSPCRLPRVLADRWDPLLATLQPHVLQKLAERLLSQPCNTRRSDEEKSLHRYLAVAWLGHLLAGRSQHSGHSSVAGSGNDQSGGNSLAPPELNVTRLLKAAMDNPMEYSTKAITLLSHHMWPRLSEAELGHLTALAAIQGGVMVGRSWEGGDAVADNAEEMEEAETGASGNYVPFTVEDFQGSEDGIEEPAWKLPRTPMEWSSTPIGQLPGFPADRLNLSLDFKELRAVGAPRLHEARLGVEQSNAEANANNNEPPLLAEQLEHVSQNVQLFVM</sequence>
<feature type="region of interest" description="Disordered" evidence="1">
    <location>
        <begin position="128"/>
        <end position="150"/>
    </location>
</feature>
<feature type="compositionally biased region" description="Polar residues" evidence="1">
    <location>
        <begin position="128"/>
        <end position="145"/>
    </location>
</feature>
<proteinExistence type="evidence at transcript level"/>
<organism evidence="2">
    <name type="scientific">Hyalomma excavatum</name>
    <dbReference type="NCBI Taxonomy" id="257692"/>
    <lineage>
        <taxon>Eukaryota</taxon>
        <taxon>Metazoa</taxon>
        <taxon>Ecdysozoa</taxon>
        <taxon>Arthropoda</taxon>
        <taxon>Chelicerata</taxon>
        <taxon>Arachnida</taxon>
        <taxon>Acari</taxon>
        <taxon>Parasitiformes</taxon>
        <taxon>Ixodida</taxon>
        <taxon>Ixodoidea</taxon>
        <taxon>Ixodidae</taxon>
        <taxon>Hyalomminae</taxon>
        <taxon>Hyalomma</taxon>
    </lineage>
</organism>
<dbReference type="InterPro" id="IPR007174">
    <property type="entry name" value="Las1"/>
</dbReference>
<dbReference type="GO" id="GO:0000460">
    <property type="term" value="P:maturation of 5.8S rRNA"/>
    <property type="evidence" value="ECO:0007669"/>
    <property type="project" value="TreeGrafter"/>
</dbReference>
<dbReference type="EMBL" id="GEFH01002533">
    <property type="protein sequence ID" value="JAP66048.1"/>
    <property type="molecule type" value="mRNA"/>
</dbReference>
<dbReference type="AlphaFoldDB" id="A0A131XIS7"/>
<dbReference type="GO" id="GO:0030687">
    <property type="term" value="C:preribosome, large subunit precursor"/>
    <property type="evidence" value="ECO:0007669"/>
    <property type="project" value="TreeGrafter"/>
</dbReference>
<evidence type="ECO:0000256" key="1">
    <source>
        <dbReference type="SAM" id="MobiDB-lite"/>
    </source>
</evidence>
<dbReference type="PANTHER" id="PTHR15002:SF0">
    <property type="entry name" value="RIBOSOMAL BIOGENESIS PROTEIN LAS1L"/>
    <property type="match status" value="1"/>
</dbReference>